<dbReference type="Pfam" id="PF04535">
    <property type="entry name" value="CASP_dom"/>
    <property type="match status" value="1"/>
</dbReference>
<dbReference type="PANTHER" id="PTHR32021:SF30">
    <property type="entry name" value="CASP-LIKE PROTEIN 5C1"/>
    <property type="match status" value="1"/>
</dbReference>
<protein>
    <recommendedName>
        <fullName evidence="8">CASP-like protein</fullName>
    </recommendedName>
</protein>
<dbReference type="Proteomes" id="UP001370490">
    <property type="component" value="Unassembled WGS sequence"/>
</dbReference>
<evidence type="ECO:0000313" key="10">
    <source>
        <dbReference type="EMBL" id="KAK6922784.1"/>
    </source>
</evidence>
<feature type="transmembrane region" description="Helical" evidence="8">
    <location>
        <begin position="37"/>
        <end position="59"/>
    </location>
</feature>
<gene>
    <name evidence="10" type="ORF">RJ641_011088</name>
</gene>
<evidence type="ECO:0000256" key="6">
    <source>
        <dbReference type="ARBA" id="ARBA00022989"/>
    </source>
</evidence>
<evidence type="ECO:0000256" key="2">
    <source>
        <dbReference type="ARBA" id="ARBA00007651"/>
    </source>
</evidence>
<dbReference type="EMBL" id="JBAMMX010000018">
    <property type="protein sequence ID" value="KAK6922784.1"/>
    <property type="molecule type" value="Genomic_DNA"/>
</dbReference>
<keyword evidence="11" id="KW-1185">Reference proteome</keyword>
<sequence>MEEVPGTLGTSASFALRMGQIIFASSSLLFMCMHIQFYSYTSFCYLVTVVSLIIPWSLILGTADLYSMFVERPSRQPGIFVVIIIGDMFLSFLSLAAAASTASVTDVLLMLGTEQPFCPPRVCSRYQLSAAMAFLSWFFLLASSLFNLWFLPTLL</sequence>
<keyword evidence="4 8" id="KW-1003">Cell membrane</keyword>
<feature type="transmembrane region" description="Helical" evidence="8">
    <location>
        <begin position="79"/>
        <end position="109"/>
    </location>
</feature>
<dbReference type="PANTHER" id="PTHR32021">
    <property type="entry name" value="CASP-LIKE PROTEIN 5B3"/>
    <property type="match status" value="1"/>
</dbReference>
<comment type="subcellular location">
    <subcellularLocation>
        <location evidence="1 8">Cell membrane</location>
        <topology evidence="1 8">Multi-pass membrane protein</topology>
    </subcellularLocation>
</comment>
<feature type="transmembrane region" description="Helical" evidence="8">
    <location>
        <begin position="130"/>
        <end position="151"/>
    </location>
</feature>
<organism evidence="10 11">
    <name type="scientific">Dillenia turbinata</name>
    <dbReference type="NCBI Taxonomy" id="194707"/>
    <lineage>
        <taxon>Eukaryota</taxon>
        <taxon>Viridiplantae</taxon>
        <taxon>Streptophyta</taxon>
        <taxon>Embryophyta</taxon>
        <taxon>Tracheophyta</taxon>
        <taxon>Spermatophyta</taxon>
        <taxon>Magnoliopsida</taxon>
        <taxon>eudicotyledons</taxon>
        <taxon>Gunneridae</taxon>
        <taxon>Pentapetalae</taxon>
        <taxon>Dilleniales</taxon>
        <taxon>Dilleniaceae</taxon>
        <taxon>Dillenia</taxon>
    </lineage>
</organism>
<evidence type="ECO:0000256" key="5">
    <source>
        <dbReference type="ARBA" id="ARBA00022692"/>
    </source>
</evidence>
<dbReference type="InterPro" id="IPR045009">
    <property type="entry name" value="CASPL-5"/>
</dbReference>
<proteinExistence type="inferred from homology"/>
<name>A0AAN8Z1C2_9MAGN</name>
<evidence type="ECO:0000256" key="1">
    <source>
        <dbReference type="ARBA" id="ARBA00004651"/>
    </source>
</evidence>
<accession>A0AAN8Z1C2</accession>
<keyword evidence="6 8" id="KW-1133">Transmembrane helix</keyword>
<dbReference type="GO" id="GO:0005886">
    <property type="term" value="C:plasma membrane"/>
    <property type="evidence" value="ECO:0007669"/>
    <property type="project" value="UniProtKB-SubCell"/>
</dbReference>
<keyword evidence="5 8" id="KW-0812">Transmembrane</keyword>
<feature type="transmembrane region" description="Helical" evidence="8">
    <location>
        <begin position="12"/>
        <end position="30"/>
    </location>
</feature>
<evidence type="ECO:0000256" key="8">
    <source>
        <dbReference type="RuleBase" id="RU361233"/>
    </source>
</evidence>
<evidence type="ECO:0000256" key="4">
    <source>
        <dbReference type="ARBA" id="ARBA00022475"/>
    </source>
</evidence>
<dbReference type="AlphaFoldDB" id="A0AAN8Z1C2"/>
<comment type="caution">
    <text evidence="10">The sequence shown here is derived from an EMBL/GenBank/DDBJ whole genome shotgun (WGS) entry which is preliminary data.</text>
</comment>
<keyword evidence="7 8" id="KW-0472">Membrane</keyword>
<feature type="domain" description="Casparian strip membrane protein" evidence="9">
    <location>
        <begin position="8"/>
        <end position="139"/>
    </location>
</feature>
<evidence type="ECO:0000256" key="7">
    <source>
        <dbReference type="ARBA" id="ARBA00023136"/>
    </source>
</evidence>
<comment type="subunit">
    <text evidence="3 8">Homodimer and heterodimers.</text>
</comment>
<comment type="similarity">
    <text evidence="2 8">Belongs to the Casparian strip membrane proteins (CASP) family.</text>
</comment>
<reference evidence="10 11" key="1">
    <citation type="submission" date="2023-12" db="EMBL/GenBank/DDBJ databases">
        <title>A high-quality genome assembly for Dillenia turbinata (Dilleniales).</title>
        <authorList>
            <person name="Chanderbali A."/>
        </authorList>
    </citation>
    <scope>NUCLEOTIDE SEQUENCE [LARGE SCALE GENOMIC DNA]</scope>
    <source>
        <strain evidence="10">LSX21</strain>
        <tissue evidence="10">Leaf</tissue>
    </source>
</reference>
<evidence type="ECO:0000313" key="11">
    <source>
        <dbReference type="Proteomes" id="UP001370490"/>
    </source>
</evidence>
<dbReference type="InterPro" id="IPR006702">
    <property type="entry name" value="CASP_dom"/>
</dbReference>
<evidence type="ECO:0000259" key="9">
    <source>
        <dbReference type="Pfam" id="PF04535"/>
    </source>
</evidence>
<evidence type="ECO:0000256" key="3">
    <source>
        <dbReference type="ARBA" id="ARBA00011489"/>
    </source>
</evidence>